<dbReference type="RefSeq" id="WP_013426239.1">
    <property type="nucleotide sequence ID" value="NC_014666.1"/>
</dbReference>
<evidence type="ECO:0000256" key="5">
    <source>
        <dbReference type="ARBA" id="ARBA00022679"/>
    </source>
</evidence>
<evidence type="ECO:0000256" key="13">
    <source>
        <dbReference type="SAM" id="Phobius"/>
    </source>
</evidence>
<dbReference type="SMART" id="SM00304">
    <property type="entry name" value="HAMP"/>
    <property type="match status" value="1"/>
</dbReference>
<dbReference type="InterPro" id="IPR050428">
    <property type="entry name" value="TCS_sensor_his_kinase"/>
</dbReference>
<dbReference type="PANTHER" id="PTHR45436:SF5">
    <property type="entry name" value="SENSOR HISTIDINE KINASE TRCS"/>
    <property type="match status" value="1"/>
</dbReference>
<name>E3J5N4_PSEI1</name>
<dbReference type="Pfam" id="PF00672">
    <property type="entry name" value="HAMP"/>
    <property type="match status" value="1"/>
</dbReference>
<dbReference type="CDD" id="cd00075">
    <property type="entry name" value="HATPase"/>
    <property type="match status" value="1"/>
</dbReference>
<dbReference type="InterPro" id="IPR003660">
    <property type="entry name" value="HAMP_dom"/>
</dbReference>
<keyword evidence="11" id="KW-0175">Coiled coil</keyword>
<dbReference type="Gene3D" id="6.10.340.10">
    <property type="match status" value="1"/>
</dbReference>
<dbReference type="SMART" id="SM00388">
    <property type="entry name" value="HisKA"/>
    <property type="match status" value="1"/>
</dbReference>
<feature type="region of interest" description="Disordered" evidence="12">
    <location>
        <begin position="538"/>
        <end position="599"/>
    </location>
</feature>
<dbReference type="AlphaFoldDB" id="E3J5N4"/>
<keyword evidence="7 16" id="KW-0418">Kinase</keyword>
<sequence>MTDPVVVLGEAWAPPAPAGSGGTGTGGPGSGGTSPGGAGPGAGRTARSRPAGRRRQRWFSRLALRNRMAVLVGIAVTCGMAVVAGVALGVTNIVLRNAIDTQLSSQAQLAAHSVRLGPDIPGGTIHLVGVSFSLPLQVIQDDGSIVPPQWPISGYVRLPVDSEDIAFARDQLEGTRLRTVTVGGTEYRVATASQRISTDEQIRELGIGSLQNPPPPLNLAVQLARPMSDVQQTLRELGLVMLVVGLLGVGGSMLAGMFVARAALKPVDEAAAAAEHVARTQDLSALIPVNGTDEVARLAESLNSMLRALEASKERQRQLIDDASHELRTPLTSLRTNIELLIRSEANPTRALPAADRTALLSDVDGQMRELTGLVSELVELARDEAPVEEVERLDLAEVVAAAVARARRRATTKGIVIEVTSAPSWIDGRPSMLERAVTNLLDNAVKFSPADSTVRVHTAIGEVIVSDEGPGIAVADQPHVFERFYRSMDARSLPGSGLGLAIVADAVRTHGGAVAAGTAPGGGARMRMWLPLAPGPPVELPPALPPAGSTPPGGPPGPAPAGLAPAGSGSADLAVAHGAAEAAEPWAPGDTGGPTRPR</sequence>
<dbReference type="GO" id="GO:0000155">
    <property type="term" value="F:phosphorelay sensor kinase activity"/>
    <property type="evidence" value="ECO:0007669"/>
    <property type="project" value="InterPro"/>
</dbReference>
<feature type="domain" description="Histidine kinase" evidence="14">
    <location>
        <begin position="322"/>
        <end position="535"/>
    </location>
</feature>
<dbReference type="CDD" id="cd06225">
    <property type="entry name" value="HAMP"/>
    <property type="match status" value="1"/>
</dbReference>
<keyword evidence="17" id="KW-1185">Reference proteome</keyword>
<accession>E3J5N4</accession>
<dbReference type="SUPFAM" id="SSF55874">
    <property type="entry name" value="ATPase domain of HSP90 chaperone/DNA topoisomerase II/histidine kinase"/>
    <property type="match status" value="1"/>
</dbReference>
<keyword evidence="4" id="KW-0597">Phosphoprotein</keyword>
<dbReference type="InterPro" id="IPR036890">
    <property type="entry name" value="HATPase_C_sf"/>
</dbReference>
<dbReference type="FunCoup" id="E3J5N4">
    <property type="interactions" value="39"/>
</dbReference>
<evidence type="ECO:0000313" key="17">
    <source>
        <dbReference type="Proteomes" id="UP000002484"/>
    </source>
</evidence>
<organism evidence="16 17">
    <name type="scientific">Pseudofrankia inefficax (strain DSM 45817 / CECT 9037 / DDB 130130 / EuI1c)</name>
    <name type="common">Frankia inefficax</name>
    <dbReference type="NCBI Taxonomy" id="298654"/>
    <lineage>
        <taxon>Bacteria</taxon>
        <taxon>Bacillati</taxon>
        <taxon>Actinomycetota</taxon>
        <taxon>Actinomycetes</taxon>
        <taxon>Frankiales</taxon>
        <taxon>Frankiaceae</taxon>
        <taxon>Pseudofrankia</taxon>
    </lineage>
</organism>
<feature type="transmembrane region" description="Helical" evidence="13">
    <location>
        <begin position="68"/>
        <end position="95"/>
    </location>
</feature>
<keyword evidence="9" id="KW-0902">Two-component regulatory system</keyword>
<dbReference type="Gene3D" id="1.10.287.130">
    <property type="match status" value="1"/>
</dbReference>
<dbReference type="SUPFAM" id="SSF47384">
    <property type="entry name" value="Homodimeric domain of signal transducing histidine kinase"/>
    <property type="match status" value="1"/>
</dbReference>
<evidence type="ECO:0000256" key="10">
    <source>
        <dbReference type="ARBA" id="ARBA00023136"/>
    </source>
</evidence>
<evidence type="ECO:0000256" key="9">
    <source>
        <dbReference type="ARBA" id="ARBA00023012"/>
    </source>
</evidence>
<feature type="coiled-coil region" evidence="11">
    <location>
        <begin position="295"/>
        <end position="326"/>
    </location>
</feature>
<dbReference type="eggNOG" id="COG2205">
    <property type="taxonomic scope" value="Bacteria"/>
</dbReference>
<protein>
    <recommendedName>
        <fullName evidence="3">histidine kinase</fullName>
        <ecNumber evidence="3">2.7.13.3</ecNumber>
    </recommendedName>
</protein>
<evidence type="ECO:0000256" key="11">
    <source>
        <dbReference type="SAM" id="Coils"/>
    </source>
</evidence>
<feature type="compositionally biased region" description="Pro residues" evidence="12">
    <location>
        <begin position="538"/>
        <end position="560"/>
    </location>
</feature>
<comment type="subcellular location">
    <subcellularLocation>
        <location evidence="2">Cell membrane</location>
    </subcellularLocation>
</comment>
<dbReference type="HOGENOM" id="CLU_000445_89_6_11"/>
<comment type="catalytic activity">
    <reaction evidence="1">
        <text>ATP + protein L-histidine = ADP + protein N-phospho-L-histidine.</text>
        <dbReference type="EC" id="2.7.13.3"/>
    </reaction>
</comment>
<feature type="domain" description="HAMP" evidence="15">
    <location>
        <begin position="261"/>
        <end position="314"/>
    </location>
</feature>
<dbReference type="InterPro" id="IPR003594">
    <property type="entry name" value="HATPase_dom"/>
</dbReference>
<evidence type="ECO:0000256" key="7">
    <source>
        <dbReference type="ARBA" id="ARBA00022777"/>
    </source>
</evidence>
<evidence type="ECO:0000256" key="8">
    <source>
        <dbReference type="ARBA" id="ARBA00022989"/>
    </source>
</evidence>
<dbReference type="InterPro" id="IPR003661">
    <property type="entry name" value="HisK_dim/P_dom"/>
</dbReference>
<dbReference type="EMBL" id="CP002299">
    <property type="protein sequence ID" value="ADP83121.1"/>
    <property type="molecule type" value="Genomic_DNA"/>
</dbReference>
<evidence type="ECO:0000256" key="12">
    <source>
        <dbReference type="SAM" id="MobiDB-lite"/>
    </source>
</evidence>
<keyword evidence="8 13" id="KW-1133">Transmembrane helix</keyword>
<evidence type="ECO:0000256" key="6">
    <source>
        <dbReference type="ARBA" id="ARBA00022692"/>
    </source>
</evidence>
<dbReference type="GO" id="GO:0005886">
    <property type="term" value="C:plasma membrane"/>
    <property type="evidence" value="ECO:0007669"/>
    <property type="project" value="UniProtKB-SubCell"/>
</dbReference>
<dbReference type="Pfam" id="PF00512">
    <property type="entry name" value="HisKA"/>
    <property type="match status" value="1"/>
</dbReference>
<dbReference type="Gene3D" id="3.30.565.10">
    <property type="entry name" value="Histidine kinase-like ATPase, C-terminal domain"/>
    <property type="match status" value="1"/>
</dbReference>
<evidence type="ECO:0000259" key="15">
    <source>
        <dbReference type="PROSITE" id="PS50885"/>
    </source>
</evidence>
<dbReference type="InterPro" id="IPR036097">
    <property type="entry name" value="HisK_dim/P_sf"/>
</dbReference>
<dbReference type="CDD" id="cd00082">
    <property type="entry name" value="HisKA"/>
    <property type="match status" value="1"/>
</dbReference>
<dbReference type="SMART" id="SM00387">
    <property type="entry name" value="HATPase_c"/>
    <property type="match status" value="1"/>
</dbReference>
<dbReference type="Proteomes" id="UP000002484">
    <property type="component" value="Chromosome"/>
</dbReference>
<dbReference type="PRINTS" id="PR00344">
    <property type="entry name" value="BCTRLSENSOR"/>
</dbReference>
<dbReference type="InterPro" id="IPR004358">
    <property type="entry name" value="Sig_transdc_His_kin-like_C"/>
</dbReference>
<dbReference type="PANTHER" id="PTHR45436">
    <property type="entry name" value="SENSOR HISTIDINE KINASE YKOH"/>
    <property type="match status" value="1"/>
</dbReference>
<feature type="region of interest" description="Disordered" evidence="12">
    <location>
        <begin position="10"/>
        <end position="54"/>
    </location>
</feature>
<dbReference type="SUPFAM" id="SSF158472">
    <property type="entry name" value="HAMP domain-like"/>
    <property type="match status" value="1"/>
</dbReference>
<evidence type="ECO:0000256" key="4">
    <source>
        <dbReference type="ARBA" id="ARBA00022553"/>
    </source>
</evidence>
<dbReference type="PROSITE" id="PS50109">
    <property type="entry name" value="HIS_KIN"/>
    <property type="match status" value="1"/>
</dbReference>
<feature type="compositionally biased region" description="Gly residues" evidence="12">
    <location>
        <begin position="19"/>
        <end position="42"/>
    </location>
</feature>
<dbReference type="InParanoid" id="E3J5N4"/>
<dbReference type="KEGG" id="fri:FraEuI1c_5132"/>
<evidence type="ECO:0000256" key="1">
    <source>
        <dbReference type="ARBA" id="ARBA00000085"/>
    </source>
</evidence>
<evidence type="ECO:0000313" key="16">
    <source>
        <dbReference type="EMBL" id="ADP83121.1"/>
    </source>
</evidence>
<feature type="transmembrane region" description="Helical" evidence="13">
    <location>
        <begin position="237"/>
        <end position="260"/>
    </location>
</feature>
<gene>
    <name evidence="16" type="ordered locus">FraEuI1c_5132</name>
</gene>
<keyword evidence="6 13" id="KW-0812">Transmembrane</keyword>
<dbReference type="Pfam" id="PF02518">
    <property type="entry name" value="HATPase_c"/>
    <property type="match status" value="1"/>
</dbReference>
<dbReference type="STRING" id="298654.FraEuI1c_5132"/>
<keyword evidence="10 13" id="KW-0472">Membrane</keyword>
<reference evidence="16 17" key="1">
    <citation type="submission" date="2010-10" db="EMBL/GenBank/DDBJ databases">
        <title>Complete sequence of Frankia sp. EuI1c.</title>
        <authorList>
            <consortium name="US DOE Joint Genome Institute"/>
            <person name="Lucas S."/>
            <person name="Copeland A."/>
            <person name="Lapidus A."/>
            <person name="Cheng J.-F."/>
            <person name="Bruce D."/>
            <person name="Goodwin L."/>
            <person name="Pitluck S."/>
            <person name="Chertkov O."/>
            <person name="Detter J.C."/>
            <person name="Han C."/>
            <person name="Tapia R."/>
            <person name="Land M."/>
            <person name="Hauser L."/>
            <person name="Jeffries C."/>
            <person name="Kyrpides N."/>
            <person name="Ivanova N."/>
            <person name="Mikhailova N."/>
            <person name="Beauchemin N."/>
            <person name="Sen A."/>
            <person name="Sur S.A."/>
            <person name="Gtari M."/>
            <person name="Wall L."/>
            <person name="Tisa L."/>
            <person name="Woyke T."/>
        </authorList>
    </citation>
    <scope>NUCLEOTIDE SEQUENCE [LARGE SCALE GENOMIC DNA]</scope>
    <source>
        <strain evidence="17">DSM 45817 / CECT 9037 / EuI1c</strain>
    </source>
</reference>
<dbReference type="EC" id="2.7.13.3" evidence="3"/>
<evidence type="ECO:0000256" key="3">
    <source>
        <dbReference type="ARBA" id="ARBA00012438"/>
    </source>
</evidence>
<keyword evidence="5" id="KW-0808">Transferase</keyword>
<proteinExistence type="predicted"/>
<evidence type="ECO:0000256" key="2">
    <source>
        <dbReference type="ARBA" id="ARBA00004236"/>
    </source>
</evidence>
<feature type="compositionally biased region" description="Low complexity" evidence="12">
    <location>
        <begin position="561"/>
        <end position="590"/>
    </location>
</feature>
<dbReference type="PROSITE" id="PS50885">
    <property type="entry name" value="HAMP"/>
    <property type="match status" value="1"/>
</dbReference>
<evidence type="ECO:0000259" key="14">
    <source>
        <dbReference type="PROSITE" id="PS50109"/>
    </source>
</evidence>
<dbReference type="InterPro" id="IPR005467">
    <property type="entry name" value="His_kinase_dom"/>
</dbReference>